<reference evidence="2" key="1">
    <citation type="submission" date="2022-07" db="EMBL/GenBank/DDBJ databases">
        <title>Enhanced cultured diversity of the mouse gut microbiota enables custom-made synthetic communities.</title>
        <authorList>
            <person name="Afrizal A."/>
        </authorList>
    </citation>
    <scope>NUCLEOTIDE SEQUENCE</scope>
    <source>
        <strain evidence="2">DSM 29482</strain>
    </source>
</reference>
<dbReference type="AlphaFoldDB" id="A0A9X2ML69"/>
<gene>
    <name evidence="2" type="ORF">NSA23_15710</name>
</gene>
<proteinExistence type="predicted"/>
<evidence type="ECO:0000256" key="1">
    <source>
        <dbReference type="SAM" id="MobiDB-lite"/>
    </source>
</evidence>
<feature type="compositionally biased region" description="Acidic residues" evidence="1">
    <location>
        <begin position="313"/>
        <end position="339"/>
    </location>
</feature>
<dbReference type="EMBL" id="JANJZL010000020">
    <property type="protein sequence ID" value="MCR2045548.1"/>
    <property type="molecule type" value="Genomic_DNA"/>
</dbReference>
<evidence type="ECO:0000313" key="2">
    <source>
        <dbReference type="EMBL" id="MCR2045548.1"/>
    </source>
</evidence>
<comment type="caution">
    <text evidence="2">The sequence shown here is derived from an EMBL/GenBank/DDBJ whole genome shotgun (WGS) entry which is preliminary data.</text>
</comment>
<dbReference type="OrthoDB" id="1949316at2"/>
<dbReference type="Proteomes" id="UP001142078">
    <property type="component" value="Unassembled WGS sequence"/>
</dbReference>
<organism evidence="2 3">
    <name type="scientific">Anaerosalibacter massiliensis</name>
    <dbReference type="NCBI Taxonomy" id="1347392"/>
    <lineage>
        <taxon>Bacteria</taxon>
        <taxon>Bacillati</taxon>
        <taxon>Bacillota</taxon>
        <taxon>Tissierellia</taxon>
        <taxon>Tissierellales</taxon>
        <taxon>Sporanaerobacteraceae</taxon>
        <taxon>Anaerosalibacter</taxon>
    </lineage>
</organism>
<evidence type="ECO:0000313" key="3">
    <source>
        <dbReference type="Proteomes" id="UP001142078"/>
    </source>
</evidence>
<protein>
    <submittedName>
        <fullName evidence="2">Uncharacterized protein</fullName>
    </submittedName>
</protein>
<sequence length="339" mass="38109">MNSEFRDIKSDSIDLGITDRCCKGNTGCEWDGTLRRVRTEPIFIQKVYDATLVNLQALRTITHQHFTPTLSKNGRIVKVLDVRCRKFFNPDNINDPRNLKVDPDTVISGGSFVKDGKGNPVKVVGPSGLKDEKLIFADTSECDRKSKGTPIFGTQTVKISGDVIVEIDVLVSDGHRRKQKITLTSKVPIAPVTNPIVMTNFFELCIPSVFNSAFLPRFAEFCNVNCEARIATNSIMRDIIIDPCTGKVKVNLIIAICITCEKKIVVPVQLCVLSTGFPVLSPEISPICNTFPSLFPKQIDESNRYYDDIRESSEEEINSEEIEDEKFDELEKYEEFEEE</sequence>
<name>A0A9X2ML69_9FIRM</name>
<accession>A0A9X2ML69</accession>
<dbReference type="RefSeq" id="WP_042683523.1">
    <property type="nucleotide sequence ID" value="NZ_CABKTM010000076.1"/>
</dbReference>
<keyword evidence="3" id="KW-1185">Reference proteome</keyword>
<feature type="region of interest" description="Disordered" evidence="1">
    <location>
        <begin position="310"/>
        <end position="339"/>
    </location>
</feature>